<evidence type="ECO:0000259" key="8">
    <source>
        <dbReference type="PROSITE" id="PS50110"/>
    </source>
</evidence>
<evidence type="ECO:0000259" key="9">
    <source>
        <dbReference type="PROSITE" id="PS50112"/>
    </source>
</evidence>
<dbReference type="PROSITE" id="PS50112">
    <property type="entry name" value="PAS"/>
    <property type="match status" value="1"/>
</dbReference>
<keyword evidence="4" id="KW-0902">Two-component regulatory system</keyword>
<evidence type="ECO:0000256" key="4">
    <source>
        <dbReference type="ARBA" id="ARBA00023012"/>
    </source>
</evidence>
<dbReference type="Gene3D" id="1.10.287.130">
    <property type="match status" value="1"/>
</dbReference>
<dbReference type="RefSeq" id="WP_021761967.1">
    <property type="nucleotide sequence ID" value="NC_022444.1"/>
</dbReference>
<dbReference type="SMART" id="SM00387">
    <property type="entry name" value="HATPase_c"/>
    <property type="match status" value="1"/>
</dbReference>
<dbReference type="eggNOG" id="COG2984">
    <property type="taxonomic scope" value="Bacteria"/>
</dbReference>
<dbReference type="InterPro" id="IPR000014">
    <property type="entry name" value="PAS"/>
</dbReference>
<dbReference type="InterPro" id="IPR000700">
    <property type="entry name" value="PAS-assoc_C"/>
</dbReference>
<reference evidence="11 12" key="1">
    <citation type="journal article" date="2013" name="J. Bacteriol.">
        <title>Roles of HynAB and Ech, the only two hydrogenases found in the model sulfate reducer Desulfovibrio gigas.</title>
        <authorList>
            <person name="Morais-Silva F.O."/>
            <person name="Santos C.I."/>
            <person name="Rodrigues R."/>
            <person name="Pereira I.A."/>
            <person name="Rodrigues-Pousada C."/>
        </authorList>
    </citation>
    <scope>NUCLEOTIDE SEQUENCE [LARGE SCALE GENOMIC DNA]</scope>
    <source>
        <strain evidence="12">ATCC 19364 / DSM 1382 / NCIMB 9332 / VKM B-1759</strain>
    </source>
</reference>
<dbReference type="STRING" id="1121448.DGI_3168"/>
<dbReference type="SUPFAM" id="SSF55785">
    <property type="entry name" value="PYP-like sensor domain (PAS domain)"/>
    <property type="match status" value="2"/>
</dbReference>
<dbReference type="InterPro" id="IPR005467">
    <property type="entry name" value="His_kinase_dom"/>
</dbReference>
<dbReference type="PROSITE" id="PS51257">
    <property type="entry name" value="PROKAR_LIPOPROTEIN"/>
    <property type="match status" value="1"/>
</dbReference>
<keyword evidence="3 5" id="KW-0597">Phosphoprotein</keyword>
<dbReference type="SMART" id="SM00086">
    <property type="entry name" value="PAC"/>
    <property type="match status" value="2"/>
</dbReference>
<gene>
    <name evidence="11" type="ORF">DGI_3168</name>
</gene>
<evidence type="ECO:0000256" key="1">
    <source>
        <dbReference type="ARBA" id="ARBA00000085"/>
    </source>
</evidence>
<comment type="catalytic activity">
    <reaction evidence="1">
        <text>ATP + protein L-histidine = ADP + protein N-phospho-L-histidine.</text>
        <dbReference type="EC" id="2.7.13.3"/>
    </reaction>
</comment>
<keyword evidence="11" id="KW-0418">Kinase</keyword>
<dbReference type="eggNOG" id="COG2205">
    <property type="taxonomic scope" value="Bacteria"/>
</dbReference>
<evidence type="ECO:0000256" key="2">
    <source>
        <dbReference type="ARBA" id="ARBA00012438"/>
    </source>
</evidence>
<accession>T2GFB9</accession>
<dbReference type="NCBIfam" id="TIGR00229">
    <property type="entry name" value="sensory_box"/>
    <property type="match status" value="2"/>
</dbReference>
<dbReference type="SMART" id="SM00448">
    <property type="entry name" value="REC"/>
    <property type="match status" value="1"/>
</dbReference>
<keyword evidence="12" id="KW-1185">Reference proteome</keyword>
<evidence type="ECO:0000259" key="10">
    <source>
        <dbReference type="PROSITE" id="PS50113"/>
    </source>
</evidence>
<dbReference type="SUPFAM" id="SSF55874">
    <property type="entry name" value="ATPase domain of HSP90 chaperone/DNA topoisomerase II/histidine kinase"/>
    <property type="match status" value="1"/>
</dbReference>
<dbReference type="InterPro" id="IPR001610">
    <property type="entry name" value="PAC"/>
</dbReference>
<organism evidence="11 12">
    <name type="scientific">Megalodesulfovibrio gigas (strain ATCC 19364 / DSM 1382 / NCIMB 9332 / VKM B-1759)</name>
    <name type="common">Desulfovibrio gigas</name>
    <dbReference type="NCBI Taxonomy" id="1121448"/>
    <lineage>
        <taxon>Bacteria</taxon>
        <taxon>Pseudomonadati</taxon>
        <taxon>Thermodesulfobacteriota</taxon>
        <taxon>Desulfovibrionia</taxon>
        <taxon>Desulfovibrionales</taxon>
        <taxon>Desulfovibrionaceae</taxon>
        <taxon>Megalodesulfovibrio</taxon>
    </lineage>
</organism>
<dbReference type="SUPFAM" id="SSF47384">
    <property type="entry name" value="Homodimeric domain of signal transducing histidine kinase"/>
    <property type="match status" value="1"/>
</dbReference>
<keyword evidence="6" id="KW-1133">Transmembrane helix</keyword>
<proteinExistence type="predicted"/>
<dbReference type="InterPro" id="IPR036890">
    <property type="entry name" value="HATPase_C_sf"/>
</dbReference>
<evidence type="ECO:0000313" key="11">
    <source>
        <dbReference type="EMBL" id="AGW14879.1"/>
    </source>
</evidence>
<dbReference type="PROSITE" id="PS50113">
    <property type="entry name" value="PAC"/>
    <property type="match status" value="2"/>
</dbReference>
<dbReference type="PROSITE" id="PS50109">
    <property type="entry name" value="HIS_KIN"/>
    <property type="match status" value="1"/>
</dbReference>
<dbReference type="EMBL" id="CP006585">
    <property type="protein sequence ID" value="AGW14879.1"/>
    <property type="molecule type" value="Genomic_DNA"/>
</dbReference>
<feature type="domain" description="PAC" evidence="10">
    <location>
        <begin position="473"/>
        <end position="524"/>
    </location>
</feature>
<evidence type="ECO:0000256" key="5">
    <source>
        <dbReference type="PROSITE-ProRule" id="PRU00169"/>
    </source>
</evidence>
<feature type="domain" description="PAS" evidence="9">
    <location>
        <begin position="427"/>
        <end position="455"/>
    </location>
</feature>
<dbReference type="InterPro" id="IPR003594">
    <property type="entry name" value="HATPase_dom"/>
</dbReference>
<dbReference type="PATRIC" id="fig|1121448.10.peg.3127"/>
<dbReference type="InterPro" id="IPR004358">
    <property type="entry name" value="Sig_transdc_His_kin-like_C"/>
</dbReference>
<keyword evidence="11" id="KW-0808">Transferase</keyword>
<dbReference type="InterPro" id="IPR035965">
    <property type="entry name" value="PAS-like_dom_sf"/>
</dbReference>
<dbReference type="FunFam" id="3.30.565.10:FF:000010">
    <property type="entry name" value="Sensor histidine kinase RcsC"/>
    <property type="match status" value="1"/>
</dbReference>
<evidence type="ECO:0000256" key="6">
    <source>
        <dbReference type="SAM" id="Phobius"/>
    </source>
</evidence>
<evidence type="ECO:0000313" key="12">
    <source>
        <dbReference type="Proteomes" id="UP000016587"/>
    </source>
</evidence>
<dbReference type="OrthoDB" id="5442910at2"/>
<evidence type="ECO:0000259" key="7">
    <source>
        <dbReference type="PROSITE" id="PS50109"/>
    </source>
</evidence>
<keyword evidence="6" id="KW-0472">Membrane</keyword>
<dbReference type="CDD" id="cd17546">
    <property type="entry name" value="REC_hyHK_CKI1_RcsC-like"/>
    <property type="match status" value="1"/>
</dbReference>
<dbReference type="PANTHER" id="PTHR45339">
    <property type="entry name" value="HYBRID SIGNAL TRANSDUCTION HISTIDINE KINASE J"/>
    <property type="match status" value="1"/>
</dbReference>
<dbReference type="EC" id="2.7.13.3" evidence="2"/>
<reference evidence="12" key="2">
    <citation type="submission" date="2013-07" db="EMBL/GenBank/DDBJ databases">
        <authorList>
            <person name="Morais-Silva F.O."/>
            <person name="Rezende A.M."/>
            <person name="Pimentel C."/>
            <person name="Resende D.M."/>
            <person name="Santos C.I."/>
            <person name="Clemente C."/>
            <person name="de Oliveira L.M."/>
            <person name="da Silva S.M."/>
            <person name="Costa D.A."/>
            <person name="Varela-Raposo A."/>
            <person name="Horacio E.C.A."/>
            <person name="Matos M."/>
            <person name="Flores O."/>
            <person name="Ruiz J.C."/>
            <person name="Rodrigues-Pousada C."/>
        </authorList>
    </citation>
    <scope>NUCLEOTIDE SEQUENCE [LARGE SCALE GENOMIC DNA]</scope>
    <source>
        <strain evidence="12">ATCC 19364 / DSM 1382 / NCIMB 9332 / VKM B-1759</strain>
    </source>
</reference>
<dbReference type="InterPro" id="IPR003661">
    <property type="entry name" value="HisK_dim/P_dom"/>
</dbReference>
<dbReference type="SUPFAM" id="SSF52172">
    <property type="entry name" value="CheY-like"/>
    <property type="match status" value="1"/>
</dbReference>
<dbReference type="SMART" id="SM00388">
    <property type="entry name" value="HisKA"/>
    <property type="match status" value="1"/>
</dbReference>
<dbReference type="Proteomes" id="UP000016587">
    <property type="component" value="Chromosome"/>
</dbReference>
<dbReference type="CDD" id="cd00082">
    <property type="entry name" value="HisKA"/>
    <property type="match status" value="1"/>
</dbReference>
<dbReference type="HOGENOM" id="CLU_000445_89_20_7"/>
<dbReference type="Pfam" id="PF00512">
    <property type="entry name" value="HisKA"/>
    <property type="match status" value="1"/>
</dbReference>
<dbReference type="GO" id="GO:0000155">
    <property type="term" value="F:phosphorelay sensor kinase activity"/>
    <property type="evidence" value="ECO:0007669"/>
    <property type="project" value="InterPro"/>
</dbReference>
<dbReference type="PANTHER" id="PTHR45339:SF1">
    <property type="entry name" value="HYBRID SIGNAL TRANSDUCTION HISTIDINE KINASE J"/>
    <property type="match status" value="1"/>
</dbReference>
<dbReference type="Gene3D" id="3.40.50.2300">
    <property type="match status" value="1"/>
</dbReference>
<dbReference type="Pfam" id="PF13188">
    <property type="entry name" value="PAS_8"/>
    <property type="match status" value="1"/>
</dbReference>
<feature type="transmembrane region" description="Helical" evidence="6">
    <location>
        <begin position="352"/>
        <end position="372"/>
    </location>
</feature>
<sequence length="1038" mass="114482">MEKPQARVWLAAALLAACFGIAICFCAAAFAAGQRALFISSYHPGFPTFFQQTAGLKSVLDPAGVRLDVEFMDCKRFLYEHTYSDFQAMLQKKLHVLPPYQIVIVADDDALHFARAAREHLFPGVPLVFFGVNNQPLARSLSGDNQTTGVIEAVSMRETLDALWRMRPRARRVVALTDATPSGQGDLQTYLALRPDYPARELAVLSLQEVSWDQAAQTLESLSATDDAVLLLSAYRDKDNATREFNESLEWILAHAAVPVFHLWYHGMGQGIVGGKLISHFDQGKIAGEMVLDILSGRSPKDIPVVEGDLANVHYFDQHALDRFTIEAAALPANAIIINKKISVLDKYGTELLLLCGAVAVLGGCVVGLLFLSRRYRRAEHRARAGEAESRQTELALRQSENTLKSIFRAAPVGVGLVVNRTFARMNEKLFAMTGFSEQELLGRNARMLYPDEDEYEFVGREKYRQISEYGTGTVETRWQRKDGRIIDVLLSSTPLDQENWSNGVIFTALDISKRKAAEGALRQAQQEFQSIFENSQVGILLLRGGRNIALANQRLADILGYESPGELAGTGVRALHLDEAHFLEFGEQYYKPLAWGRQTQVEYQLRKKDGTAIWCIISGTALDPSDLEKGVIWVMDDLTRRKTLEAQLTATKEAAEAANLAKSEFLANMSHEIRTPLNGIMGMLQLLQLTAVDAEQVEYITTAVQSSRRLTRLLSDILDLSRVEAGKMDIAMQPFDFTDAMEAVLQLFAPAATQKHLQLCMHIHPAIPPRLLGDAARLQQVLSNLIGNAIKFTNTGSVAVDAYPLPVRHAEEYRVLFSVTDTGIGIPEDKLALLFKPFTQVSQGYTREFQGAGLGLSICKRLVDLMGGNIAIESEPGVGTSFYFCVTFGAASCPIGTDPAPLQKTTPRSSILLVEDDPTNRYTIQRLTERLGYIVQAVADGRQALDFLKTSPVDLILMDIQMPVMDGVEATRRIRAGEAGQDKAGVPIIALTAYAMTGDKERFLDAGMDGYLAKPVELETLQEAIAQRAIRHDPGGE</sequence>
<dbReference type="KEGG" id="dgg:DGI_3168"/>
<name>T2GFB9_MEGG1</name>
<dbReference type="InterPro" id="IPR036097">
    <property type="entry name" value="HisK_dim/P_sf"/>
</dbReference>
<dbReference type="Gene3D" id="3.30.565.10">
    <property type="entry name" value="Histidine kinase-like ATPase, C-terminal domain"/>
    <property type="match status" value="1"/>
</dbReference>
<feature type="modified residue" description="4-aspartylphosphate" evidence="5">
    <location>
        <position position="960"/>
    </location>
</feature>
<protein>
    <recommendedName>
        <fullName evidence="2">histidine kinase</fullName>
        <ecNumber evidence="2">2.7.13.3</ecNumber>
    </recommendedName>
</protein>
<dbReference type="PRINTS" id="PR00344">
    <property type="entry name" value="BCTRLSENSOR"/>
</dbReference>
<keyword evidence="6" id="KW-0812">Transmembrane</keyword>
<dbReference type="Pfam" id="PF00072">
    <property type="entry name" value="Response_reg"/>
    <property type="match status" value="1"/>
</dbReference>
<dbReference type="InterPro" id="IPR001789">
    <property type="entry name" value="Sig_transdc_resp-reg_receiver"/>
</dbReference>
<feature type="domain" description="Response regulatory" evidence="8">
    <location>
        <begin position="911"/>
        <end position="1030"/>
    </location>
</feature>
<feature type="domain" description="PAC" evidence="10">
    <location>
        <begin position="600"/>
        <end position="651"/>
    </location>
</feature>
<dbReference type="Pfam" id="PF02518">
    <property type="entry name" value="HATPase_c"/>
    <property type="match status" value="1"/>
</dbReference>
<dbReference type="Gene3D" id="3.30.450.20">
    <property type="entry name" value="PAS domain"/>
    <property type="match status" value="2"/>
</dbReference>
<dbReference type="SMART" id="SM00091">
    <property type="entry name" value="PAS"/>
    <property type="match status" value="2"/>
</dbReference>
<feature type="domain" description="Histidine kinase" evidence="7">
    <location>
        <begin position="669"/>
        <end position="891"/>
    </location>
</feature>
<dbReference type="CDD" id="cd16922">
    <property type="entry name" value="HATPase_EvgS-ArcB-TorS-like"/>
    <property type="match status" value="1"/>
</dbReference>
<dbReference type="InterPro" id="IPR011006">
    <property type="entry name" value="CheY-like_superfamily"/>
</dbReference>
<dbReference type="Pfam" id="PF13426">
    <property type="entry name" value="PAS_9"/>
    <property type="match status" value="1"/>
</dbReference>
<evidence type="ECO:0000256" key="3">
    <source>
        <dbReference type="ARBA" id="ARBA00022553"/>
    </source>
</evidence>
<dbReference type="PROSITE" id="PS50110">
    <property type="entry name" value="RESPONSE_REGULATORY"/>
    <property type="match status" value="1"/>
</dbReference>
<dbReference type="CDD" id="cd00130">
    <property type="entry name" value="PAS"/>
    <property type="match status" value="2"/>
</dbReference>
<dbReference type="AlphaFoldDB" id="T2GFB9"/>